<feature type="transmembrane region" description="Helical" evidence="1">
    <location>
        <begin position="213"/>
        <end position="234"/>
    </location>
</feature>
<dbReference type="EMBL" id="QFRA01000044">
    <property type="protein sequence ID" value="PZR03337.1"/>
    <property type="molecule type" value="Genomic_DNA"/>
</dbReference>
<organism evidence="2 3">
    <name type="scientific">Corynebacterium kroppenstedtii</name>
    <dbReference type="NCBI Taxonomy" id="161879"/>
    <lineage>
        <taxon>Bacteria</taxon>
        <taxon>Bacillati</taxon>
        <taxon>Actinomycetota</taxon>
        <taxon>Actinomycetes</taxon>
        <taxon>Mycobacteriales</taxon>
        <taxon>Corynebacteriaceae</taxon>
        <taxon>Corynebacterium</taxon>
    </lineage>
</organism>
<accession>A0A2W5SNF7</accession>
<gene>
    <name evidence="2" type="ORF">DI525_10370</name>
</gene>
<comment type="caution">
    <text evidence="2">The sequence shown here is derived from an EMBL/GenBank/DDBJ whole genome shotgun (WGS) entry which is preliminary data.</text>
</comment>
<proteinExistence type="predicted"/>
<dbReference type="Proteomes" id="UP000249432">
    <property type="component" value="Unassembled WGS sequence"/>
</dbReference>
<reference evidence="2 3" key="1">
    <citation type="submission" date="2017-08" db="EMBL/GenBank/DDBJ databases">
        <title>Infants hospitalized years apart are colonized by the same room-sourced microbial strains.</title>
        <authorList>
            <person name="Brooks B."/>
            <person name="Olm M.R."/>
            <person name="Firek B.A."/>
            <person name="Baker R."/>
            <person name="Thomas B.C."/>
            <person name="Morowitz M.J."/>
            <person name="Banfield J.F."/>
        </authorList>
    </citation>
    <scope>NUCLEOTIDE SEQUENCE [LARGE SCALE GENOMIC DNA]</scope>
    <source>
        <strain evidence="2">S2_003_000_R1_3</strain>
    </source>
</reference>
<feature type="transmembrane region" description="Helical" evidence="1">
    <location>
        <begin position="135"/>
        <end position="153"/>
    </location>
</feature>
<evidence type="ECO:0000313" key="2">
    <source>
        <dbReference type="EMBL" id="PZR03337.1"/>
    </source>
</evidence>
<keyword evidence="1" id="KW-0812">Transmembrane</keyword>
<dbReference type="AlphaFoldDB" id="A0A2W5SNF7"/>
<feature type="transmembrane region" description="Helical" evidence="1">
    <location>
        <begin position="183"/>
        <end position="201"/>
    </location>
</feature>
<evidence type="ECO:0000256" key="1">
    <source>
        <dbReference type="SAM" id="Phobius"/>
    </source>
</evidence>
<protein>
    <submittedName>
        <fullName evidence="2">Uncharacterized protein</fullName>
    </submittedName>
</protein>
<keyword evidence="1" id="KW-1133">Transmembrane helix</keyword>
<feature type="transmembrane region" description="Helical" evidence="1">
    <location>
        <begin position="254"/>
        <end position="277"/>
    </location>
</feature>
<sequence length="310" mass="33714">MKSVVQIQSWTQNSHKADLHTEQLLGDLSEIAADHKAEILVEIPTLKGRTVYAAGHNANRWQQEGYRSLPGSPSVEVQPLNKLPHGDYRQMFELTGGKDFLHAITSYLDDHGVQYLIPQNQQWTFLLEGTALGKLSTLTIGVGFALSFIGIVLNSHAEAVRRLHGIGIIGRVKAEVFTAGRNVIPVTIATVVAVDVTLWICSNTASVQQLALFQAMFIGVALVACIVAIFFGLIMLKIASVVQLLKGKLPVKSVLFSMFTLRLGACIAVASFCIAALNYSTEWNRQDNEVAGWQNSSPAFGLTLSGARDL</sequence>
<name>A0A2W5SNF7_9CORY</name>
<evidence type="ECO:0000313" key="3">
    <source>
        <dbReference type="Proteomes" id="UP000249432"/>
    </source>
</evidence>
<keyword evidence="1" id="KW-0472">Membrane</keyword>